<evidence type="ECO:0000259" key="2">
    <source>
        <dbReference type="PROSITE" id="PS51084"/>
    </source>
</evidence>
<dbReference type="InterPro" id="IPR036265">
    <property type="entry name" value="HIT-like_sf"/>
</dbReference>
<dbReference type="PRINTS" id="PR00332">
    <property type="entry name" value="HISTRIAD"/>
</dbReference>
<comment type="caution">
    <text evidence="3">The sequence shown here is derived from an EMBL/GenBank/DDBJ whole genome shotgun (WGS) entry which is preliminary data.</text>
</comment>
<dbReference type="Proteomes" id="UP001500571">
    <property type="component" value="Unassembled WGS sequence"/>
</dbReference>
<accession>A0ABP5CTV1</accession>
<evidence type="ECO:0000313" key="4">
    <source>
        <dbReference type="Proteomes" id="UP001500571"/>
    </source>
</evidence>
<keyword evidence="4" id="KW-1185">Reference proteome</keyword>
<evidence type="ECO:0000256" key="1">
    <source>
        <dbReference type="PROSITE-ProRule" id="PRU00464"/>
    </source>
</evidence>
<dbReference type="InterPro" id="IPR001310">
    <property type="entry name" value="Histidine_triad_HIT"/>
</dbReference>
<dbReference type="Gene3D" id="3.30.428.10">
    <property type="entry name" value="HIT-like"/>
    <property type="match status" value="1"/>
</dbReference>
<feature type="domain" description="HIT" evidence="2">
    <location>
        <begin position="10"/>
        <end position="116"/>
    </location>
</feature>
<dbReference type="PROSITE" id="PS51084">
    <property type="entry name" value="HIT_2"/>
    <property type="match status" value="1"/>
</dbReference>
<dbReference type="SUPFAM" id="SSF54197">
    <property type="entry name" value="HIT-like"/>
    <property type="match status" value="1"/>
</dbReference>
<name>A0ABP5CTV1_9ACTN</name>
<dbReference type="InterPro" id="IPR019808">
    <property type="entry name" value="Histidine_triad_CS"/>
</dbReference>
<dbReference type="PANTHER" id="PTHR23089">
    <property type="entry name" value="HISTIDINE TRIAD HIT PROTEIN"/>
    <property type="match status" value="1"/>
</dbReference>
<protein>
    <submittedName>
        <fullName evidence="3">Histidine triad nucleotide-binding protein</fullName>
    </submittedName>
</protein>
<dbReference type="PROSITE" id="PS00892">
    <property type="entry name" value="HIT_1"/>
    <property type="match status" value="1"/>
</dbReference>
<evidence type="ECO:0000313" key="3">
    <source>
        <dbReference type="EMBL" id="GAA1968542.1"/>
    </source>
</evidence>
<sequence length="116" mass="12162">MRVGTDANCLFCKIIAGEVPGDVVHRDDRLVAFRDISPKAPLHVLIAPRDHQPNAAASATADPTIVGELVASAAVIAEREGYGAYNLLFNTGAEAGQTIFHTHLHLLAGGITALPV</sequence>
<dbReference type="Pfam" id="PF01230">
    <property type="entry name" value="HIT"/>
    <property type="match status" value="1"/>
</dbReference>
<dbReference type="InterPro" id="IPR011146">
    <property type="entry name" value="HIT-like"/>
</dbReference>
<proteinExistence type="predicted"/>
<dbReference type="EMBL" id="BAAAPB010000003">
    <property type="protein sequence ID" value="GAA1968542.1"/>
    <property type="molecule type" value="Genomic_DNA"/>
</dbReference>
<gene>
    <name evidence="3" type="ORF">GCM10009798_31440</name>
</gene>
<organism evidence="3 4">
    <name type="scientific">Nocardioides panacihumi</name>
    <dbReference type="NCBI Taxonomy" id="400774"/>
    <lineage>
        <taxon>Bacteria</taxon>
        <taxon>Bacillati</taxon>
        <taxon>Actinomycetota</taxon>
        <taxon>Actinomycetes</taxon>
        <taxon>Propionibacteriales</taxon>
        <taxon>Nocardioidaceae</taxon>
        <taxon>Nocardioides</taxon>
    </lineage>
</organism>
<feature type="short sequence motif" description="Histidine triad motif" evidence="1">
    <location>
        <begin position="101"/>
        <end position="105"/>
    </location>
</feature>
<reference evidence="4" key="1">
    <citation type="journal article" date="2019" name="Int. J. Syst. Evol. Microbiol.">
        <title>The Global Catalogue of Microorganisms (GCM) 10K type strain sequencing project: providing services to taxonomists for standard genome sequencing and annotation.</title>
        <authorList>
            <consortium name="The Broad Institute Genomics Platform"/>
            <consortium name="The Broad Institute Genome Sequencing Center for Infectious Disease"/>
            <person name="Wu L."/>
            <person name="Ma J."/>
        </authorList>
    </citation>
    <scope>NUCLEOTIDE SEQUENCE [LARGE SCALE GENOMIC DNA]</scope>
    <source>
        <strain evidence="4">JCM 15309</strain>
    </source>
</reference>